<evidence type="ECO:0000259" key="2">
    <source>
        <dbReference type="Pfam" id="PF20152"/>
    </source>
</evidence>
<feature type="transmembrane region" description="Helical" evidence="1">
    <location>
        <begin position="319"/>
        <end position="337"/>
    </location>
</feature>
<comment type="caution">
    <text evidence="3">The sequence shown here is derived from an EMBL/GenBank/DDBJ whole genome shotgun (WGS) entry which is preliminary data.</text>
</comment>
<feature type="transmembrane region" description="Helical" evidence="1">
    <location>
        <begin position="349"/>
        <end position="370"/>
    </location>
</feature>
<proteinExistence type="predicted"/>
<evidence type="ECO:0000313" key="4">
    <source>
        <dbReference type="Proteomes" id="UP001213000"/>
    </source>
</evidence>
<accession>A0AAD5YM06</accession>
<keyword evidence="1" id="KW-0812">Transmembrane</keyword>
<dbReference type="PANTHER" id="PTHR40465:SF1">
    <property type="entry name" value="DUF6534 DOMAIN-CONTAINING PROTEIN"/>
    <property type="match status" value="1"/>
</dbReference>
<dbReference type="Proteomes" id="UP001213000">
    <property type="component" value="Unassembled WGS sequence"/>
</dbReference>
<keyword evidence="1" id="KW-1133">Transmembrane helix</keyword>
<feature type="transmembrane region" description="Helical" evidence="1">
    <location>
        <begin position="62"/>
        <end position="83"/>
    </location>
</feature>
<feature type="transmembrane region" description="Helical" evidence="1">
    <location>
        <begin position="30"/>
        <end position="50"/>
    </location>
</feature>
<evidence type="ECO:0000313" key="3">
    <source>
        <dbReference type="EMBL" id="KAJ3562285.1"/>
    </source>
</evidence>
<feature type="transmembrane region" description="Helical" evidence="1">
    <location>
        <begin position="229"/>
        <end position="253"/>
    </location>
</feature>
<keyword evidence="4" id="KW-1185">Reference proteome</keyword>
<keyword evidence="1" id="KW-0472">Membrane</keyword>
<feature type="domain" description="DUF6534" evidence="2">
    <location>
        <begin position="187"/>
        <end position="258"/>
    </location>
</feature>
<feature type="transmembrane region" description="Helical" evidence="1">
    <location>
        <begin position="199"/>
        <end position="223"/>
    </location>
</feature>
<gene>
    <name evidence="3" type="ORF">NP233_g9674</name>
</gene>
<evidence type="ECO:0000256" key="1">
    <source>
        <dbReference type="SAM" id="Phobius"/>
    </source>
</evidence>
<sequence>MSFPPSTKVADPSVRTSLWFVRDRQRTGPLIIGIVLNWWLWGILLMQYLMYLNDSRSKKDRLLLRGIVHFLWLMETIQSILALSDGLEWFVYHFGDYSSLLESYDSPISNPICDSIIAFPVQLVYCWRIWVLSGWILIPSVIAFSALVAASSGIVHGITNQIAGAMTHIQPNPWVPVMLLKFKSKDYLSRSVLFILRRLLLFTLETNILTALMALSTLCFVLIEPIGPYKTMLLVTTGYNIGKVYSNCFMILLNQRSSWLSQETTQRIKIKAPFRGGMLRNWVNHIPKWFSQIRLVPAMIRVQPSGFSRAKDNLKLKTNAWFIACSCTLGIIIYRAIKHLHVCVDNLTFGLLNNAPVSSVDPVIILCLIVQVNSRLNRSVIHTDGV</sequence>
<organism evidence="3 4">
    <name type="scientific">Leucocoprinus birnbaumii</name>
    <dbReference type="NCBI Taxonomy" id="56174"/>
    <lineage>
        <taxon>Eukaryota</taxon>
        <taxon>Fungi</taxon>
        <taxon>Dikarya</taxon>
        <taxon>Basidiomycota</taxon>
        <taxon>Agaricomycotina</taxon>
        <taxon>Agaricomycetes</taxon>
        <taxon>Agaricomycetidae</taxon>
        <taxon>Agaricales</taxon>
        <taxon>Agaricineae</taxon>
        <taxon>Agaricaceae</taxon>
        <taxon>Leucocoprinus</taxon>
    </lineage>
</organism>
<dbReference type="PANTHER" id="PTHR40465">
    <property type="entry name" value="CHROMOSOME 1, WHOLE GENOME SHOTGUN SEQUENCE"/>
    <property type="match status" value="1"/>
</dbReference>
<protein>
    <recommendedName>
        <fullName evidence="2">DUF6534 domain-containing protein</fullName>
    </recommendedName>
</protein>
<dbReference type="EMBL" id="JANIEX010000888">
    <property type="protein sequence ID" value="KAJ3562285.1"/>
    <property type="molecule type" value="Genomic_DNA"/>
</dbReference>
<dbReference type="Pfam" id="PF20152">
    <property type="entry name" value="DUF6534"/>
    <property type="match status" value="1"/>
</dbReference>
<dbReference type="InterPro" id="IPR045339">
    <property type="entry name" value="DUF6534"/>
</dbReference>
<reference evidence="3" key="1">
    <citation type="submission" date="2022-07" db="EMBL/GenBank/DDBJ databases">
        <title>Genome Sequence of Leucocoprinus birnbaumii.</title>
        <authorList>
            <person name="Buettner E."/>
        </authorList>
    </citation>
    <scope>NUCLEOTIDE SEQUENCE</scope>
    <source>
        <strain evidence="3">VT141</strain>
    </source>
</reference>
<feature type="transmembrane region" description="Helical" evidence="1">
    <location>
        <begin position="129"/>
        <end position="150"/>
    </location>
</feature>
<dbReference type="AlphaFoldDB" id="A0AAD5YM06"/>
<name>A0AAD5YM06_9AGAR</name>